<sequence length="209" mass="23517">MSSMAKEVYLPDPSFSSRAHVSSIKQYKDLYQKSIDSPDEFWSDVAKQFHWETPVPSEKFYSYNFDLTKGPIHIKWMEGATTNICYNLLDKNVRNGLGDKIAFYCQAFAGGMKAVVLGLTAWFGAFKGSPHSWVIQSSTFLTPASVVEWSKAVILVIDRTDIDGEIGVRIPVMEEFGNQINLCWDRGLNPEPPALKSDTLPLDRKVTKV</sequence>
<dbReference type="AlphaFoldDB" id="A0A7R9PNT8"/>
<dbReference type="Gene3D" id="3.40.50.12780">
    <property type="entry name" value="N-terminal domain of ligase-like"/>
    <property type="match status" value="1"/>
</dbReference>
<dbReference type="GO" id="GO:0003987">
    <property type="term" value="F:acetate-CoA ligase activity"/>
    <property type="evidence" value="ECO:0007669"/>
    <property type="project" value="TreeGrafter"/>
</dbReference>
<reference evidence="2" key="1">
    <citation type="submission" date="2020-11" db="EMBL/GenBank/DDBJ databases">
        <authorList>
            <person name="Tran Van P."/>
        </authorList>
    </citation>
    <scope>NUCLEOTIDE SEQUENCE</scope>
</reference>
<dbReference type="PANTHER" id="PTHR24095">
    <property type="entry name" value="ACETYL-COENZYME A SYNTHETASE"/>
    <property type="match status" value="1"/>
</dbReference>
<organism evidence="2">
    <name type="scientific">Timema genevievae</name>
    <name type="common">Walking stick</name>
    <dbReference type="NCBI Taxonomy" id="629358"/>
    <lineage>
        <taxon>Eukaryota</taxon>
        <taxon>Metazoa</taxon>
        <taxon>Ecdysozoa</taxon>
        <taxon>Arthropoda</taxon>
        <taxon>Hexapoda</taxon>
        <taxon>Insecta</taxon>
        <taxon>Pterygota</taxon>
        <taxon>Neoptera</taxon>
        <taxon>Polyneoptera</taxon>
        <taxon>Phasmatodea</taxon>
        <taxon>Timematodea</taxon>
        <taxon>Timematoidea</taxon>
        <taxon>Timematidae</taxon>
        <taxon>Timema</taxon>
    </lineage>
</organism>
<dbReference type="InterPro" id="IPR032387">
    <property type="entry name" value="ACAS_N"/>
</dbReference>
<evidence type="ECO:0000259" key="1">
    <source>
        <dbReference type="Pfam" id="PF16177"/>
    </source>
</evidence>
<protein>
    <recommendedName>
        <fullName evidence="1">Acetyl-coenzyme A synthetase N-terminal domain-containing protein</fullName>
    </recommendedName>
</protein>
<feature type="domain" description="Acetyl-coenzyme A synthetase N-terminal" evidence="1">
    <location>
        <begin position="27"/>
        <end position="87"/>
    </location>
</feature>
<dbReference type="Pfam" id="PF16177">
    <property type="entry name" value="ACAS_N"/>
    <property type="match status" value="1"/>
</dbReference>
<dbReference type="GO" id="GO:0006085">
    <property type="term" value="P:acetyl-CoA biosynthetic process"/>
    <property type="evidence" value="ECO:0007669"/>
    <property type="project" value="TreeGrafter"/>
</dbReference>
<dbReference type="InterPro" id="IPR042099">
    <property type="entry name" value="ANL_N_sf"/>
</dbReference>
<dbReference type="SUPFAM" id="SSF56801">
    <property type="entry name" value="Acetyl-CoA synthetase-like"/>
    <property type="match status" value="1"/>
</dbReference>
<accession>A0A7R9PNT8</accession>
<evidence type="ECO:0000313" key="2">
    <source>
        <dbReference type="EMBL" id="CAD7601342.1"/>
    </source>
</evidence>
<proteinExistence type="predicted"/>
<dbReference type="EMBL" id="OE842765">
    <property type="protein sequence ID" value="CAD7601342.1"/>
    <property type="molecule type" value="Genomic_DNA"/>
</dbReference>
<gene>
    <name evidence="2" type="ORF">TGEB3V08_LOCUS7922</name>
</gene>
<dbReference type="PANTHER" id="PTHR24095:SF244">
    <property type="entry name" value="ACETYL-COENZYME A SYNTHETASE"/>
    <property type="match status" value="1"/>
</dbReference>
<name>A0A7R9PNT8_TIMGE</name>